<evidence type="ECO:0000313" key="2">
    <source>
        <dbReference type="EMBL" id="SFA81697.1"/>
    </source>
</evidence>
<protein>
    <submittedName>
        <fullName evidence="2">Acetyltransferase (GNAT) domain-containing protein</fullName>
    </submittedName>
</protein>
<reference evidence="2 3" key="1">
    <citation type="submission" date="2016-10" db="EMBL/GenBank/DDBJ databases">
        <authorList>
            <person name="de Groot N.N."/>
        </authorList>
    </citation>
    <scope>NUCLEOTIDE SEQUENCE [LARGE SCALE GENOMIC DNA]</scope>
    <source>
        <strain evidence="2 3">DSM 12271</strain>
    </source>
</reference>
<evidence type="ECO:0000259" key="1">
    <source>
        <dbReference type="PROSITE" id="PS51186"/>
    </source>
</evidence>
<dbReference type="CDD" id="cd04301">
    <property type="entry name" value="NAT_SF"/>
    <property type="match status" value="1"/>
</dbReference>
<dbReference type="STRING" id="84698.SAMN04488528_1003144"/>
<proteinExistence type="predicted"/>
<dbReference type="Proteomes" id="UP000198619">
    <property type="component" value="Unassembled WGS sequence"/>
</dbReference>
<dbReference type="InterPro" id="IPR052564">
    <property type="entry name" value="N-acetyltrans/Recomb-assoc"/>
</dbReference>
<dbReference type="RefSeq" id="WP_090038714.1">
    <property type="nucleotide sequence ID" value="NZ_FOKI01000003.1"/>
</dbReference>
<dbReference type="PROSITE" id="PS51186">
    <property type="entry name" value="GNAT"/>
    <property type="match status" value="1"/>
</dbReference>
<dbReference type="PANTHER" id="PTHR43451:SF1">
    <property type="entry name" value="ACETYLTRANSFERASE"/>
    <property type="match status" value="1"/>
</dbReference>
<dbReference type="Gene3D" id="3.40.630.30">
    <property type="match status" value="1"/>
</dbReference>
<accession>A0A1I0W058</accession>
<dbReference type="InterPro" id="IPR000182">
    <property type="entry name" value="GNAT_dom"/>
</dbReference>
<dbReference type="GO" id="GO:0016747">
    <property type="term" value="F:acyltransferase activity, transferring groups other than amino-acyl groups"/>
    <property type="evidence" value="ECO:0007669"/>
    <property type="project" value="InterPro"/>
</dbReference>
<dbReference type="SUPFAM" id="SSF55729">
    <property type="entry name" value="Acyl-CoA N-acyltransferases (Nat)"/>
    <property type="match status" value="1"/>
</dbReference>
<feature type="domain" description="N-acetyltransferase" evidence="1">
    <location>
        <begin position="1"/>
        <end position="152"/>
    </location>
</feature>
<dbReference type="InterPro" id="IPR016181">
    <property type="entry name" value="Acyl_CoA_acyltransferase"/>
</dbReference>
<dbReference type="AlphaFoldDB" id="A0A1I0W058"/>
<gene>
    <name evidence="2" type="ORF">SAMN04488528_1003144</name>
</gene>
<dbReference type="Pfam" id="PF13673">
    <property type="entry name" value="Acetyltransf_10"/>
    <property type="match status" value="1"/>
</dbReference>
<name>A0A1I0W058_9CLOT</name>
<dbReference type="OrthoDB" id="307526at2"/>
<keyword evidence="3" id="KW-1185">Reference proteome</keyword>
<evidence type="ECO:0000313" key="3">
    <source>
        <dbReference type="Proteomes" id="UP000198619"/>
    </source>
</evidence>
<sequence>MKIIKLQQSHIKEAIDLVWIVFQEFGSIDYSTEGIKKFKESIDYDSIITICNRGSLTFWGYYDNNELVGIIAMKHINQICMLFVKKEYQRKHIETSLFEIALKNCKDNHFKVITVKSPPYLIEVYHRLGFKEIGTEQVIDGIPFTPMIYKLKLNHWFHKYTVL</sequence>
<dbReference type="EMBL" id="FOKI01000003">
    <property type="protein sequence ID" value="SFA81697.1"/>
    <property type="molecule type" value="Genomic_DNA"/>
</dbReference>
<organism evidence="2 3">
    <name type="scientific">Clostridium frigidicarnis</name>
    <dbReference type="NCBI Taxonomy" id="84698"/>
    <lineage>
        <taxon>Bacteria</taxon>
        <taxon>Bacillati</taxon>
        <taxon>Bacillota</taxon>
        <taxon>Clostridia</taxon>
        <taxon>Eubacteriales</taxon>
        <taxon>Clostridiaceae</taxon>
        <taxon>Clostridium</taxon>
    </lineage>
</organism>
<keyword evidence="2" id="KW-0808">Transferase</keyword>
<dbReference type="PANTHER" id="PTHR43451">
    <property type="entry name" value="ACETYLTRANSFERASE (GNAT) FAMILY PROTEIN"/>
    <property type="match status" value="1"/>
</dbReference>